<dbReference type="EMBL" id="JAVDPW010000018">
    <property type="protein sequence ID" value="MDR6294296.1"/>
    <property type="molecule type" value="Genomic_DNA"/>
</dbReference>
<evidence type="ECO:0000313" key="1">
    <source>
        <dbReference type="EMBL" id="MDR6294296.1"/>
    </source>
</evidence>
<sequence>MVKTTGVKFARIHAKAVYPPVSAWEFEHLKSERVIQERLQRSTIYIIVQRPMLWFDNVYPGNGKIQFDITEGSEKIIHCILDLGEVFNLSVNEAIEFRVEFHRDAPQDGPPYRNVAGIRVFKEDQFLVWWSPQKLLFESTTRGLPLLGAGDMDAFTDYEVQYIGQAFSQTVWDRLTGHTPLQSALTLGKAKGQGHCNPALEIGLITLEISGVEEIFIDTALPFLLPEGTTPVYHHFEIYPPDPRCLAFYSPWMRQGDPEATNELEAMLIRMFEPTWNKIKYKSYPNIKNGARSKGYTMSSLALDDFPFRLKDTSGEEPLMDA</sequence>
<protein>
    <submittedName>
        <fullName evidence="1">Uncharacterized protein</fullName>
    </submittedName>
</protein>
<name>A0ABU1K094_9PROT</name>
<proteinExistence type="predicted"/>
<dbReference type="RefSeq" id="WP_309801754.1">
    <property type="nucleotide sequence ID" value="NZ_JAVDPW010000018.1"/>
</dbReference>
<evidence type="ECO:0000313" key="2">
    <source>
        <dbReference type="Proteomes" id="UP001262410"/>
    </source>
</evidence>
<keyword evidence="2" id="KW-1185">Reference proteome</keyword>
<reference evidence="1 2" key="1">
    <citation type="submission" date="2023-07" db="EMBL/GenBank/DDBJ databases">
        <title>Sorghum-associated microbial communities from plants grown in Nebraska, USA.</title>
        <authorList>
            <person name="Schachtman D."/>
        </authorList>
    </citation>
    <scope>NUCLEOTIDE SEQUENCE [LARGE SCALE GENOMIC DNA]</scope>
    <source>
        <strain evidence="1 2">584</strain>
    </source>
</reference>
<comment type="caution">
    <text evidence="1">The sequence shown here is derived from an EMBL/GenBank/DDBJ whole genome shotgun (WGS) entry which is preliminary data.</text>
</comment>
<gene>
    <name evidence="1" type="ORF">E9232_006850</name>
</gene>
<accession>A0ABU1K094</accession>
<dbReference type="Proteomes" id="UP001262410">
    <property type="component" value="Unassembled WGS sequence"/>
</dbReference>
<organism evidence="1 2">
    <name type="scientific">Inquilinus ginsengisoli</name>
    <dbReference type="NCBI Taxonomy" id="363840"/>
    <lineage>
        <taxon>Bacteria</taxon>
        <taxon>Pseudomonadati</taxon>
        <taxon>Pseudomonadota</taxon>
        <taxon>Alphaproteobacteria</taxon>
        <taxon>Rhodospirillales</taxon>
        <taxon>Rhodospirillaceae</taxon>
        <taxon>Inquilinus</taxon>
    </lineage>
</organism>